<dbReference type="InterPro" id="IPR011356">
    <property type="entry name" value="Leucine_aapep/pepB"/>
</dbReference>
<protein>
    <recommendedName>
        <fullName evidence="1">Peptidase M17 leucyl aminopeptidase N-terminal domain-containing protein</fullName>
    </recommendedName>
</protein>
<evidence type="ECO:0000313" key="2">
    <source>
        <dbReference type="EMBL" id="MBM3276284.1"/>
    </source>
</evidence>
<dbReference type="GO" id="GO:0030145">
    <property type="term" value="F:manganese ion binding"/>
    <property type="evidence" value="ECO:0007669"/>
    <property type="project" value="InterPro"/>
</dbReference>
<dbReference type="InterPro" id="IPR008283">
    <property type="entry name" value="Peptidase_M17_N"/>
</dbReference>
<gene>
    <name evidence="2" type="ORF">FJZ00_14110</name>
</gene>
<dbReference type="SUPFAM" id="SSF52949">
    <property type="entry name" value="Macro domain-like"/>
    <property type="match status" value="1"/>
</dbReference>
<dbReference type="AlphaFoldDB" id="A0A937X8V8"/>
<proteinExistence type="predicted"/>
<reference evidence="2 3" key="1">
    <citation type="submission" date="2019-03" db="EMBL/GenBank/DDBJ databases">
        <title>Lake Tanganyika Metagenome-Assembled Genomes (MAGs).</title>
        <authorList>
            <person name="Tran P."/>
        </authorList>
    </citation>
    <scope>NUCLEOTIDE SEQUENCE [LARGE SCALE GENOMIC DNA]</scope>
    <source>
        <strain evidence="2">K_DeepCast_65m_m2_236</strain>
    </source>
</reference>
<comment type="caution">
    <text evidence="2">The sequence shown here is derived from an EMBL/GenBank/DDBJ whole genome shotgun (WGS) entry which is preliminary data.</text>
</comment>
<dbReference type="GO" id="GO:0006508">
    <property type="term" value="P:proteolysis"/>
    <property type="evidence" value="ECO:0007669"/>
    <property type="project" value="InterPro"/>
</dbReference>
<dbReference type="SUPFAM" id="SSF53187">
    <property type="entry name" value="Zn-dependent exopeptidases"/>
    <property type="match status" value="1"/>
</dbReference>
<dbReference type="GO" id="GO:0070006">
    <property type="term" value="F:metalloaminopeptidase activity"/>
    <property type="evidence" value="ECO:0007669"/>
    <property type="project" value="InterPro"/>
</dbReference>
<evidence type="ECO:0000259" key="1">
    <source>
        <dbReference type="Pfam" id="PF02789"/>
    </source>
</evidence>
<evidence type="ECO:0000313" key="3">
    <source>
        <dbReference type="Proteomes" id="UP000703893"/>
    </source>
</evidence>
<accession>A0A937X8V8</accession>
<sequence>MNVAISSLPLSDLAADGLAIGFFEGEKPEGVAAPGAWAAGISLPDVVSRATSRLVDLGDFAGKPGQTAVIYPEGLAVPRVVLVGLGKAEDFTADKARKAVGTAATRLRDLGAKHVAISAPVVSEKLDAGQAAGAVVEGALLGLYQHFEFRTEKRDEIKEVSDLTVVVPASGAEAASRSARDAQAVAEAVCWIRTMINRPGGTLTADVFAREASAMAGEFGLGCRVLGLDELRALGMGCLLGVNAG</sequence>
<dbReference type="PANTHER" id="PTHR11963">
    <property type="entry name" value="LEUCINE AMINOPEPTIDASE-RELATED"/>
    <property type="match status" value="1"/>
</dbReference>
<dbReference type="GO" id="GO:0005737">
    <property type="term" value="C:cytoplasm"/>
    <property type="evidence" value="ECO:0007669"/>
    <property type="project" value="InterPro"/>
</dbReference>
<dbReference type="EMBL" id="VGJX01000950">
    <property type="protein sequence ID" value="MBM3276284.1"/>
    <property type="molecule type" value="Genomic_DNA"/>
</dbReference>
<dbReference type="Proteomes" id="UP000703893">
    <property type="component" value="Unassembled WGS sequence"/>
</dbReference>
<dbReference type="PANTHER" id="PTHR11963:SF23">
    <property type="entry name" value="CYTOSOL AMINOPEPTIDASE"/>
    <property type="match status" value="1"/>
</dbReference>
<dbReference type="InterPro" id="IPR043472">
    <property type="entry name" value="Macro_dom-like"/>
</dbReference>
<dbReference type="Pfam" id="PF02789">
    <property type="entry name" value="Peptidase_M17_N"/>
    <property type="match status" value="1"/>
</dbReference>
<name>A0A937X8V8_9BACT</name>
<organism evidence="2 3">
    <name type="scientific">Candidatus Tanganyikabacteria bacterium</name>
    <dbReference type="NCBI Taxonomy" id="2961651"/>
    <lineage>
        <taxon>Bacteria</taxon>
        <taxon>Bacillati</taxon>
        <taxon>Candidatus Sericytochromatia</taxon>
        <taxon>Candidatus Tanganyikabacteria</taxon>
    </lineage>
</organism>
<feature type="non-terminal residue" evidence="2">
    <location>
        <position position="245"/>
    </location>
</feature>
<dbReference type="Gene3D" id="3.40.220.10">
    <property type="entry name" value="Leucine Aminopeptidase, subunit E, domain 1"/>
    <property type="match status" value="1"/>
</dbReference>
<feature type="domain" description="Peptidase M17 leucyl aminopeptidase N-terminal" evidence="1">
    <location>
        <begin position="20"/>
        <end position="153"/>
    </location>
</feature>
<dbReference type="Gene3D" id="3.40.630.10">
    <property type="entry name" value="Zn peptidases"/>
    <property type="match status" value="1"/>
</dbReference>